<keyword evidence="14" id="KW-0961">Cell wall biogenesis/degradation</keyword>
<keyword evidence="7" id="KW-0548">Nucleotidyltransferase</keyword>
<gene>
    <name evidence="18" type="ORF">IAA83_05995</name>
</gene>
<dbReference type="GO" id="GO:0071555">
    <property type="term" value="P:cell wall organization"/>
    <property type="evidence" value="ECO:0007669"/>
    <property type="project" value="UniProtKB-KW"/>
</dbReference>
<dbReference type="SUPFAM" id="SSF53448">
    <property type="entry name" value="Nucleotide-diphospho-sugar transferases"/>
    <property type="match status" value="1"/>
</dbReference>
<evidence type="ECO:0000256" key="3">
    <source>
        <dbReference type="ARBA" id="ARBA00007707"/>
    </source>
</evidence>
<evidence type="ECO:0000256" key="10">
    <source>
        <dbReference type="ARBA" id="ARBA00022960"/>
    </source>
</evidence>
<dbReference type="GO" id="GO:0003977">
    <property type="term" value="F:UDP-N-acetylglucosamine diphosphorylase activity"/>
    <property type="evidence" value="ECO:0007669"/>
    <property type="project" value="UniProtKB-EC"/>
</dbReference>
<dbReference type="InterPro" id="IPR011004">
    <property type="entry name" value="Trimer_LpxA-like_sf"/>
</dbReference>
<sequence>MGGTSAVIFVPDDTNKTGYSRPLMLSRIMGSPLLSWLVSALIARGAGRFFLVCHERWAGEARACFPASVDLMVAGSDDAADLLHVFLSTAEDDDRETVVVTGPAVFISTRLAAQANVIPAPSCVYHVDRAALMDALDEKFSFLEFLRQRGKAYADRDGVYSIRSGEELAAWQPTLNLQHLHDLIRGGVEIWDYQNCYVDPTVRVGKGTVLMPGTILRGGTVIGENCVIGPNALLENTVIGDRTTVNSSQLYDAHVGSDTTVGPFAYIRPNSHIGDHVRLGDFVEVKNSTIGDGTKVSHLTYVGDSDVGRNVNFGCGTVTVNYDRAKKFRTIIEDDAFIGCNTNLIAPVTVGRGAYTGAGSTITDNVPSGALAVARARQTNKREWANRHKLKESK</sequence>
<dbReference type="PANTHER" id="PTHR43584">
    <property type="entry name" value="NUCLEOTIDYL TRANSFERASE"/>
    <property type="match status" value="1"/>
</dbReference>
<evidence type="ECO:0000256" key="15">
    <source>
        <dbReference type="ARBA" id="ARBA00048247"/>
    </source>
</evidence>
<comment type="cofactor">
    <cofactor evidence="1">
        <name>Mg(2+)</name>
        <dbReference type="ChEBI" id="CHEBI:18420"/>
    </cofactor>
</comment>
<evidence type="ECO:0000256" key="6">
    <source>
        <dbReference type="ARBA" id="ARBA00022679"/>
    </source>
</evidence>
<keyword evidence="11" id="KW-0573">Peptidoglycan synthesis</keyword>
<dbReference type="InterPro" id="IPR001451">
    <property type="entry name" value="Hexapep"/>
</dbReference>
<reference evidence="18" key="2">
    <citation type="journal article" date="2021" name="PeerJ">
        <title>Extensive microbial diversity within the chicken gut microbiome revealed by metagenomics and culture.</title>
        <authorList>
            <person name="Gilroy R."/>
            <person name="Ravi A."/>
            <person name="Getino M."/>
            <person name="Pursley I."/>
            <person name="Horton D.L."/>
            <person name="Alikhan N.F."/>
            <person name="Baker D."/>
            <person name="Gharbi K."/>
            <person name="Hall N."/>
            <person name="Watson M."/>
            <person name="Adriaenssens E.M."/>
            <person name="Foster-Nyarko E."/>
            <person name="Jarju S."/>
            <person name="Secka A."/>
            <person name="Antonio M."/>
            <person name="Oren A."/>
            <person name="Chaudhuri R.R."/>
            <person name="La Ragione R."/>
            <person name="Hildebrand F."/>
            <person name="Pallen M.J."/>
        </authorList>
    </citation>
    <scope>NUCLEOTIDE SEQUENCE</scope>
    <source>
        <strain evidence="18">ChiBcec16-1751</strain>
    </source>
</reference>
<evidence type="ECO:0000256" key="8">
    <source>
        <dbReference type="ARBA" id="ARBA00022723"/>
    </source>
</evidence>
<evidence type="ECO:0000256" key="1">
    <source>
        <dbReference type="ARBA" id="ARBA00001946"/>
    </source>
</evidence>
<evidence type="ECO:0000256" key="7">
    <source>
        <dbReference type="ARBA" id="ARBA00022695"/>
    </source>
</evidence>
<organism evidence="18 19">
    <name type="scientific">Candidatus Avoscillospira avistercoris</name>
    <dbReference type="NCBI Taxonomy" id="2840707"/>
    <lineage>
        <taxon>Bacteria</taxon>
        <taxon>Bacillati</taxon>
        <taxon>Bacillota</taxon>
        <taxon>Clostridia</taxon>
        <taxon>Eubacteriales</taxon>
        <taxon>Oscillospiraceae</taxon>
        <taxon>Oscillospiraceae incertae sedis</taxon>
        <taxon>Candidatus Avoscillospira</taxon>
    </lineage>
</organism>
<dbReference type="Pfam" id="PF00132">
    <property type="entry name" value="Hexapep"/>
    <property type="match status" value="3"/>
</dbReference>
<dbReference type="PANTHER" id="PTHR43584:SF3">
    <property type="entry name" value="BIFUNCTIONAL PROTEIN GLMU"/>
    <property type="match status" value="1"/>
</dbReference>
<dbReference type="InterPro" id="IPR050065">
    <property type="entry name" value="GlmU-like"/>
</dbReference>
<comment type="catalytic activity">
    <reaction evidence="15">
        <text>alpha-D-glucosamine 1-phosphate + acetyl-CoA = N-acetyl-alpha-D-glucosamine 1-phosphate + CoA + H(+)</text>
        <dbReference type="Rhea" id="RHEA:13725"/>
        <dbReference type="ChEBI" id="CHEBI:15378"/>
        <dbReference type="ChEBI" id="CHEBI:57287"/>
        <dbReference type="ChEBI" id="CHEBI:57288"/>
        <dbReference type="ChEBI" id="CHEBI:57776"/>
        <dbReference type="ChEBI" id="CHEBI:58516"/>
        <dbReference type="EC" id="2.3.1.157"/>
    </reaction>
</comment>
<name>A0A9D1FA21_9FIRM</name>
<evidence type="ECO:0000256" key="4">
    <source>
        <dbReference type="ARBA" id="ARBA00007947"/>
    </source>
</evidence>
<keyword evidence="12" id="KW-0511">Multifunctional enzyme</keyword>
<evidence type="ECO:0000313" key="18">
    <source>
        <dbReference type="EMBL" id="HIS64905.1"/>
    </source>
</evidence>
<dbReference type="Gene3D" id="2.160.10.10">
    <property type="entry name" value="Hexapeptide repeat proteins"/>
    <property type="match status" value="1"/>
</dbReference>
<evidence type="ECO:0000313" key="19">
    <source>
        <dbReference type="Proteomes" id="UP000886741"/>
    </source>
</evidence>
<comment type="similarity">
    <text evidence="4">In the N-terminal section; belongs to the N-acetylglucosamine-1-phosphate uridyltransferase family.</text>
</comment>
<protein>
    <submittedName>
        <fullName evidence="18">UDP-N-acetylglucosamine diphosphorylase</fullName>
    </submittedName>
</protein>
<evidence type="ECO:0000256" key="17">
    <source>
        <dbReference type="ARBA" id="ARBA00049628"/>
    </source>
</evidence>
<dbReference type="InterPro" id="IPR029044">
    <property type="entry name" value="Nucleotide-diphossugar_trans"/>
</dbReference>
<comment type="subcellular location">
    <subcellularLocation>
        <location evidence="2">Cytoplasm</location>
    </subcellularLocation>
</comment>
<dbReference type="GO" id="GO:0005737">
    <property type="term" value="C:cytoplasm"/>
    <property type="evidence" value="ECO:0007669"/>
    <property type="project" value="UniProtKB-SubCell"/>
</dbReference>
<dbReference type="GO" id="GO:0009252">
    <property type="term" value="P:peptidoglycan biosynthetic process"/>
    <property type="evidence" value="ECO:0007669"/>
    <property type="project" value="UniProtKB-KW"/>
</dbReference>
<proteinExistence type="inferred from homology"/>
<comment type="function">
    <text evidence="17">Catalyzes the last two sequential reactions in the de novo biosynthetic pathway for UDP-N-acetylglucosamine (UDP-GlcNAc). The C-terminal domain catalyzes the transfer of acetyl group from acetyl coenzyme A to glucosamine-1-phosphate (GlcN-1-P) to produce N-acetylglucosamine-1-phosphate (GlcNAc-1-P), which is converted into UDP-GlcNAc by the transfer of uridine 5-monophosphate (from uridine 5-triphosphate), a reaction catalyzed by the N-terminal domain.</text>
</comment>
<comment type="catalytic activity">
    <reaction evidence="16">
        <text>N-acetyl-alpha-D-glucosamine 1-phosphate + UTP + H(+) = UDP-N-acetyl-alpha-D-glucosamine + diphosphate</text>
        <dbReference type="Rhea" id="RHEA:13509"/>
        <dbReference type="ChEBI" id="CHEBI:15378"/>
        <dbReference type="ChEBI" id="CHEBI:33019"/>
        <dbReference type="ChEBI" id="CHEBI:46398"/>
        <dbReference type="ChEBI" id="CHEBI:57705"/>
        <dbReference type="ChEBI" id="CHEBI:57776"/>
        <dbReference type="EC" id="2.7.7.23"/>
    </reaction>
</comment>
<dbReference type="Proteomes" id="UP000886741">
    <property type="component" value="Unassembled WGS sequence"/>
</dbReference>
<evidence type="ECO:0000256" key="9">
    <source>
        <dbReference type="ARBA" id="ARBA00022842"/>
    </source>
</evidence>
<reference evidence="18" key="1">
    <citation type="submission" date="2020-10" db="EMBL/GenBank/DDBJ databases">
        <authorList>
            <person name="Gilroy R."/>
        </authorList>
    </citation>
    <scope>NUCLEOTIDE SEQUENCE</scope>
    <source>
        <strain evidence="18">ChiBcec16-1751</strain>
    </source>
</reference>
<dbReference type="SUPFAM" id="SSF51161">
    <property type="entry name" value="Trimeric LpxA-like enzymes"/>
    <property type="match status" value="1"/>
</dbReference>
<evidence type="ECO:0000256" key="11">
    <source>
        <dbReference type="ARBA" id="ARBA00022984"/>
    </source>
</evidence>
<evidence type="ECO:0000256" key="13">
    <source>
        <dbReference type="ARBA" id="ARBA00023315"/>
    </source>
</evidence>
<comment type="similarity">
    <text evidence="3">In the C-terminal section; belongs to the transferase hexapeptide repeat family.</text>
</comment>
<evidence type="ECO:0000256" key="2">
    <source>
        <dbReference type="ARBA" id="ARBA00004496"/>
    </source>
</evidence>
<dbReference type="EMBL" id="DVJJ01000089">
    <property type="protein sequence ID" value="HIS64905.1"/>
    <property type="molecule type" value="Genomic_DNA"/>
</dbReference>
<evidence type="ECO:0000256" key="12">
    <source>
        <dbReference type="ARBA" id="ARBA00023268"/>
    </source>
</evidence>
<dbReference type="GO" id="GO:0019134">
    <property type="term" value="F:glucosamine-1-phosphate N-acetyltransferase activity"/>
    <property type="evidence" value="ECO:0007669"/>
    <property type="project" value="UniProtKB-EC"/>
</dbReference>
<accession>A0A9D1FA21</accession>
<dbReference type="GO" id="GO:0046872">
    <property type="term" value="F:metal ion binding"/>
    <property type="evidence" value="ECO:0007669"/>
    <property type="project" value="UniProtKB-KW"/>
</dbReference>
<dbReference type="GO" id="GO:0006048">
    <property type="term" value="P:UDP-N-acetylglucosamine biosynthetic process"/>
    <property type="evidence" value="ECO:0007669"/>
    <property type="project" value="InterPro"/>
</dbReference>
<comment type="caution">
    <text evidence="18">The sequence shown here is derived from an EMBL/GenBank/DDBJ whole genome shotgun (WGS) entry which is preliminary data.</text>
</comment>
<dbReference type="InterPro" id="IPR038009">
    <property type="entry name" value="GlmU_C_LbH"/>
</dbReference>
<keyword evidence="5" id="KW-0963">Cytoplasm</keyword>
<dbReference type="AlphaFoldDB" id="A0A9D1FA21"/>
<dbReference type="CDD" id="cd03353">
    <property type="entry name" value="LbH_GlmU_C"/>
    <property type="match status" value="1"/>
</dbReference>
<evidence type="ECO:0000256" key="5">
    <source>
        <dbReference type="ARBA" id="ARBA00022490"/>
    </source>
</evidence>
<keyword evidence="13" id="KW-0012">Acyltransferase</keyword>
<dbReference type="GO" id="GO:0008360">
    <property type="term" value="P:regulation of cell shape"/>
    <property type="evidence" value="ECO:0007669"/>
    <property type="project" value="UniProtKB-KW"/>
</dbReference>
<keyword evidence="9" id="KW-0460">Magnesium</keyword>
<keyword evidence="8" id="KW-0479">Metal-binding</keyword>
<keyword evidence="6" id="KW-0808">Transferase</keyword>
<evidence type="ECO:0000256" key="14">
    <source>
        <dbReference type="ARBA" id="ARBA00023316"/>
    </source>
</evidence>
<evidence type="ECO:0000256" key="16">
    <source>
        <dbReference type="ARBA" id="ARBA00048493"/>
    </source>
</evidence>
<keyword evidence="10" id="KW-0133">Cell shape</keyword>